<accession>A0ABC9YDG0</accession>
<dbReference type="AlphaFoldDB" id="A0ABC9YDG0"/>
<gene>
    <name evidence="3" type="ORF">GRJ2_003228800</name>
</gene>
<comment type="caution">
    <text evidence="3">The sequence shown here is derived from an EMBL/GenBank/DDBJ whole genome shotgun (WGS) entry which is preliminary data.</text>
</comment>
<evidence type="ECO:0000313" key="4">
    <source>
        <dbReference type="Proteomes" id="UP001623348"/>
    </source>
</evidence>
<keyword evidence="3" id="KW-0378">Hydrolase</keyword>
<organism evidence="3 4">
    <name type="scientific">Grus japonensis</name>
    <name type="common">Japanese crane</name>
    <name type="synonym">Red-crowned crane</name>
    <dbReference type="NCBI Taxonomy" id="30415"/>
    <lineage>
        <taxon>Eukaryota</taxon>
        <taxon>Metazoa</taxon>
        <taxon>Chordata</taxon>
        <taxon>Craniata</taxon>
        <taxon>Vertebrata</taxon>
        <taxon>Euteleostomi</taxon>
        <taxon>Archelosauria</taxon>
        <taxon>Archosauria</taxon>
        <taxon>Dinosauria</taxon>
        <taxon>Saurischia</taxon>
        <taxon>Theropoda</taxon>
        <taxon>Coelurosauria</taxon>
        <taxon>Aves</taxon>
        <taxon>Neognathae</taxon>
        <taxon>Neoaves</taxon>
        <taxon>Gruiformes</taxon>
        <taxon>Gruidae</taxon>
        <taxon>Grus</taxon>
    </lineage>
</organism>
<dbReference type="SUPFAM" id="SSF56219">
    <property type="entry name" value="DNase I-like"/>
    <property type="match status" value="1"/>
</dbReference>
<dbReference type="PANTHER" id="PTHR33395">
    <property type="entry name" value="TRANSCRIPTASE, PUTATIVE-RELATED-RELATED"/>
    <property type="match status" value="1"/>
</dbReference>
<dbReference type="PANTHER" id="PTHR33395:SF22">
    <property type="entry name" value="REVERSE TRANSCRIPTASE DOMAIN-CONTAINING PROTEIN"/>
    <property type="match status" value="1"/>
</dbReference>
<proteinExistence type="predicted"/>
<evidence type="ECO:0000259" key="2">
    <source>
        <dbReference type="Pfam" id="PF00078"/>
    </source>
</evidence>
<sequence length="650" mass="73903">MVWSFTPEQLQDPDKVVEYLKGKCCGYSKETQLAALCWALATIYQTLLDSRQHHQGEERENRPTGTADTQAPATGTVAEPKDQPIPVSVTPIHKKKYTRKLVCLVKDDDELGPSREQEEEPEPEVMTRSLSLSELRDRWKDFSRLPGEHIITWLLHCWDNRASSLELEGREAKQLGSLSREGGIDKAIGKKAQALSLWRRLLSSVRERYPFSEDVLCRPGKWTPMERGIQYLRELAVREMVYYDPDNVQLPTDPDEVQCTRPMWQKFVWSAPSSYTNSLAVMDWKSEEAPTVDEVAGRLRQYEESLSSSLVSAVEKLSQEVRQLKEDISYSPPVQTSISAVRSPYVNNISWLERVNCKTSCSLGTQPPELEDRDGEQNEAPIIQGEMVSDLLHHLDTHKSMGPDGIHPRALRELAEALTKPLSIIYQQSWLSKEVPVDWKLANVMPIYRKGQKEDLGNYRPVSLTSVLGKAMEQIILSAITWHIQDNQVIRSIQHGFLKGRSCLTILISFYDKVTCLVDEAKAVDVVYLDFRKAFDTVSHSILLEKLAAHGLDGCTLRWGYDLIGIMETWWDGSYDWSVGMEGYRLFRKDRQGRQGGGIALYVNDQLECMELHLGMEEELTERLWVRIKGSAGTGDIIVGVCYRPPDQGD</sequence>
<dbReference type="Proteomes" id="UP001623348">
    <property type="component" value="Unassembled WGS sequence"/>
</dbReference>
<feature type="compositionally biased region" description="Polar residues" evidence="1">
    <location>
        <begin position="63"/>
        <end position="73"/>
    </location>
</feature>
<dbReference type="InterPro" id="IPR043502">
    <property type="entry name" value="DNA/RNA_pol_sf"/>
</dbReference>
<dbReference type="EMBL" id="BAAFJT010000241">
    <property type="protein sequence ID" value="GAB0207631.1"/>
    <property type="molecule type" value="Genomic_DNA"/>
</dbReference>
<evidence type="ECO:0000256" key="1">
    <source>
        <dbReference type="SAM" id="MobiDB-lite"/>
    </source>
</evidence>
<dbReference type="InterPro" id="IPR036691">
    <property type="entry name" value="Endo/exonu/phosph_ase_sf"/>
</dbReference>
<dbReference type="Gene3D" id="3.60.10.10">
    <property type="entry name" value="Endonuclease/exonuclease/phosphatase"/>
    <property type="match status" value="1"/>
</dbReference>
<dbReference type="GO" id="GO:0016787">
    <property type="term" value="F:hydrolase activity"/>
    <property type="evidence" value="ECO:0007669"/>
    <property type="project" value="UniProtKB-KW"/>
</dbReference>
<feature type="domain" description="Reverse transcriptase" evidence="2">
    <location>
        <begin position="452"/>
        <end position="566"/>
    </location>
</feature>
<reference evidence="3 4" key="1">
    <citation type="submission" date="2024-06" db="EMBL/GenBank/DDBJ databases">
        <title>The draft genome of Grus japonensis, version 3.</title>
        <authorList>
            <person name="Nabeshima K."/>
            <person name="Suzuki S."/>
            <person name="Onuma M."/>
        </authorList>
    </citation>
    <scope>NUCLEOTIDE SEQUENCE [LARGE SCALE GENOMIC DNA]</scope>
    <source>
        <strain evidence="3 4">451A</strain>
    </source>
</reference>
<name>A0ABC9YDG0_GRUJA</name>
<dbReference type="SUPFAM" id="SSF56672">
    <property type="entry name" value="DNA/RNA polymerases"/>
    <property type="match status" value="1"/>
</dbReference>
<dbReference type="Pfam" id="PF00078">
    <property type="entry name" value="RVT_1"/>
    <property type="match status" value="1"/>
</dbReference>
<feature type="compositionally biased region" description="Basic and acidic residues" evidence="1">
    <location>
        <begin position="52"/>
        <end position="62"/>
    </location>
</feature>
<feature type="region of interest" description="Disordered" evidence="1">
    <location>
        <begin position="52"/>
        <end position="87"/>
    </location>
</feature>
<protein>
    <submittedName>
        <fullName evidence="3">Ubiquitin carboxyl-terminal hydrolase 4</fullName>
    </submittedName>
</protein>
<dbReference type="CDD" id="cd01650">
    <property type="entry name" value="RT_nLTR_like"/>
    <property type="match status" value="1"/>
</dbReference>
<dbReference type="InterPro" id="IPR000477">
    <property type="entry name" value="RT_dom"/>
</dbReference>
<evidence type="ECO:0000313" key="3">
    <source>
        <dbReference type="EMBL" id="GAB0207631.1"/>
    </source>
</evidence>
<keyword evidence="4" id="KW-1185">Reference proteome</keyword>